<dbReference type="EMBL" id="QZDT01000032">
    <property type="protein sequence ID" value="NBJ94224.1"/>
    <property type="molecule type" value="Genomic_DNA"/>
</dbReference>
<dbReference type="InterPro" id="IPR018060">
    <property type="entry name" value="HTH_AraC"/>
</dbReference>
<dbReference type="PROSITE" id="PS01124">
    <property type="entry name" value="HTH_ARAC_FAMILY_2"/>
    <property type="match status" value="1"/>
</dbReference>
<evidence type="ECO:0000256" key="3">
    <source>
        <dbReference type="ARBA" id="ARBA00023163"/>
    </source>
</evidence>
<evidence type="ECO:0000256" key="2">
    <source>
        <dbReference type="ARBA" id="ARBA00023125"/>
    </source>
</evidence>
<keyword evidence="1" id="KW-0805">Transcription regulation</keyword>
<accession>A0A9X5GTI0</accession>
<dbReference type="AlphaFoldDB" id="A0A9X5GTI0"/>
<dbReference type="GO" id="GO:0003700">
    <property type="term" value="F:DNA-binding transcription factor activity"/>
    <property type="evidence" value="ECO:0007669"/>
    <property type="project" value="InterPro"/>
</dbReference>
<dbReference type="RefSeq" id="WP_160561259.1">
    <property type="nucleotide sequence ID" value="NZ_QZDT01000032.1"/>
</dbReference>
<dbReference type="Proteomes" id="UP001154420">
    <property type="component" value="Unassembled WGS sequence"/>
</dbReference>
<dbReference type="PANTHER" id="PTHR43280:SF34">
    <property type="entry name" value="ARAC-FAMILY TRANSCRIPTIONAL REGULATOR"/>
    <property type="match status" value="1"/>
</dbReference>
<dbReference type="InterPro" id="IPR020449">
    <property type="entry name" value="Tscrpt_reg_AraC-type_HTH"/>
</dbReference>
<gene>
    <name evidence="5" type="ORF">D5281_16930</name>
</gene>
<protein>
    <submittedName>
        <fullName evidence="5">AraC family transcriptional regulator</fullName>
    </submittedName>
</protein>
<organism evidence="5 6">
    <name type="scientific">Parablautia muri</name>
    <dbReference type="NCBI Taxonomy" id="2320879"/>
    <lineage>
        <taxon>Bacteria</taxon>
        <taxon>Bacillati</taxon>
        <taxon>Bacillota</taxon>
        <taxon>Clostridia</taxon>
        <taxon>Lachnospirales</taxon>
        <taxon>Lachnospiraceae</taxon>
        <taxon>Parablautia</taxon>
    </lineage>
</organism>
<dbReference type="PANTHER" id="PTHR43280">
    <property type="entry name" value="ARAC-FAMILY TRANSCRIPTIONAL REGULATOR"/>
    <property type="match status" value="1"/>
</dbReference>
<keyword evidence="2" id="KW-0238">DNA-binding</keyword>
<evidence type="ECO:0000313" key="6">
    <source>
        <dbReference type="Proteomes" id="UP001154420"/>
    </source>
</evidence>
<proteinExistence type="predicted"/>
<feature type="domain" description="HTH araC/xylS-type" evidence="4">
    <location>
        <begin position="143"/>
        <end position="241"/>
    </location>
</feature>
<evidence type="ECO:0000313" key="5">
    <source>
        <dbReference type="EMBL" id="NBJ94224.1"/>
    </source>
</evidence>
<dbReference type="Pfam" id="PF12833">
    <property type="entry name" value="HTH_18"/>
    <property type="match status" value="1"/>
</dbReference>
<keyword evidence="6" id="KW-1185">Reference proteome</keyword>
<reference evidence="5" key="1">
    <citation type="submission" date="2018-09" db="EMBL/GenBank/DDBJ databases">
        <title>Murine metabolic-syndrome-specific gut microbial biobank.</title>
        <authorList>
            <person name="Liu C."/>
        </authorList>
    </citation>
    <scope>NUCLEOTIDE SEQUENCE</scope>
    <source>
        <strain evidence="5">D42-62</strain>
    </source>
</reference>
<evidence type="ECO:0000256" key="1">
    <source>
        <dbReference type="ARBA" id="ARBA00023015"/>
    </source>
</evidence>
<dbReference type="SMART" id="SM00342">
    <property type="entry name" value="HTH_ARAC"/>
    <property type="match status" value="1"/>
</dbReference>
<dbReference type="Gene3D" id="1.10.10.60">
    <property type="entry name" value="Homeodomain-like"/>
    <property type="match status" value="2"/>
</dbReference>
<dbReference type="InterPro" id="IPR009057">
    <property type="entry name" value="Homeodomain-like_sf"/>
</dbReference>
<sequence>MKNHVVNEKELRYIEFLNREMDKRHHTSLEDNLQYDLLRAGDPRAVEESEKILYSGLQGHLSDDPVRNARYIFVCGATLASRTAISGGMPSERAFNISDLYIQKMDKLNTVKEIQKLQVDMFSLYTHEMAELDKKSVFSKPITLCMDYIYHHLHESIPVQELASVANLNASYLSTLFKKETGITISDYILSKKIEAVGNMLKYSDYTYAEISSFLNFSSQSHFIRAFKKKKGITPKQYREKYYEIFVDEYGNRKGIPPSTLL</sequence>
<comment type="caution">
    <text evidence="5">The sequence shown here is derived from an EMBL/GenBank/DDBJ whole genome shotgun (WGS) entry which is preliminary data.</text>
</comment>
<dbReference type="GO" id="GO:0043565">
    <property type="term" value="F:sequence-specific DNA binding"/>
    <property type="evidence" value="ECO:0007669"/>
    <property type="project" value="InterPro"/>
</dbReference>
<keyword evidence="3" id="KW-0804">Transcription</keyword>
<dbReference type="SUPFAM" id="SSF46689">
    <property type="entry name" value="Homeodomain-like"/>
    <property type="match status" value="2"/>
</dbReference>
<name>A0A9X5GTI0_9FIRM</name>
<dbReference type="PRINTS" id="PR00032">
    <property type="entry name" value="HTHARAC"/>
</dbReference>
<dbReference type="OrthoDB" id="184994at2"/>
<evidence type="ECO:0000259" key="4">
    <source>
        <dbReference type="PROSITE" id="PS01124"/>
    </source>
</evidence>